<comment type="cofactor">
    <cofactor evidence="1 8">
        <name>Fe cation</name>
        <dbReference type="ChEBI" id="CHEBI:24875"/>
    </cofactor>
</comment>
<dbReference type="GO" id="GO:0005737">
    <property type="term" value="C:cytoplasm"/>
    <property type="evidence" value="ECO:0007669"/>
    <property type="project" value="TreeGrafter"/>
</dbReference>
<dbReference type="GO" id="GO:0018506">
    <property type="term" value="F:maleylacetate reductase activity"/>
    <property type="evidence" value="ECO:0007669"/>
    <property type="project" value="InterPro"/>
</dbReference>
<evidence type="ECO:0000256" key="1">
    <source>
        <dbReference type="ARBA" id="ARBA00001962"/>
    </source>
</evidence>
<comment type="similarity">
    <text evidence="2">Belongs to the homogentisate dioxygenase family.</text>
</comment>
<dbReference type="OrthoDB" id="9811253at2"/>
<dbReference type="InterPro" id="IPR011051">
    <property type="entry name" value="RmlC_Cupin_sf"/>
</dbReference>
<dbReference type="GO" id="GO:0046872">
    <property type="term" value="F:metal ion binding"/>
    <property type="evidence" value="ECO:0007669"/>
    <property type="project" value="UniProtKB-KW"/>
</dbReference>
<keyword evidence="14" id="KW-1185">Reference proteome</keyword>
<evidence type="ECO:0000256" key="3">
    <source>
        <dbReference type="ARBA" id="ARBA00022723"/>
    </source>
</evidence>
<keyword evidence="4 13" id="KW-0223">Dioxygenase</keyword>
<dbReference type="AlphaFoldDB" id="D0LIE5"/>
<protein>
    <submittedName>
        <fullName evidence="13">Homogentisate 1,2-dioxygenase</fullName>
    </submittedName>
</protein>
<dbReference type="InterPro" id="IPR014710">
    <property type="entry name" value="RmlC-like_jellyroll"/>
</dbReference>
<evidence type="ECO:0000313" key="14">
    <source>
        <dbReference type="Proteomes" id="UP000001880"/>
    </source>
</evidence>
<dbReference type="Proteomes" id="UP000001880">
    <property type="component" value="Chromosome"/>
</dbReference>
<dbReference type="eggNOG" id="COG3508">
    <property type="taxonomic scope" value="Bacteria"/>
</dbReference>
<dbReference type="PANTHER" id="PTHR11056:SF0">
    <property type="entry name" value="HOMOGENTISATE 1,2-DIOXYGENASE"/>
    <property type="match status" value="1"/>
</dbReference>
<feature type="binding site" evidence="8">
    <location>
        <position position="778"/>
    </location>
    <ligand>
        <name>Fe cation</name>
        <dbReference type="ChEBI" id="CHEBI:24875"/>
    </ligand>
</feature>
<feature type="domain" description="Alcohol dehydrogenase iron-type/glycerol dehydrogenase GldA" evidence="9">
    <location>
        <begin position="13"/>
        <end position="170"/>
    </location>
</feature>
<evidence type="ECO:0000256" key="6">
    <source>
        <dbReference type="ARBA" id="ARBA00023004"/>
    </source>
</evidence>
<dbReference type="Pfam" id="PF25137">
    <property type="entry name" value="ADH_Fe_C"/>
    <property type="match status" value="1"/>
</dbReference>
<dbReference type="Pfam" id="PF00465">
    <property type="entry name" value="Fe-ADH"/>
    <property type="match status" value="1"/>
</dbReference>
<dbReference type="InterPro" id="IPR034786">
    <property type="entry name" value="MAR"/>
</dbReference>
<evidence type="ECO:0000259" key="9">
    <source>
        <dbReference type="Pfam" id="PF00465"/>
    </source>
</evidence>
<accession>D0LIE5</accession>
<dbReference type="STRING" id="502025.Hoch_5825"/>
<keyword evidence="6 8" id="KW-0408">Iron</keyword>
<feature type="domain" description="Homogentisate 1,2-dioxygenase C-terminal" evidence="10">
    <location>
        <begin position="690"/>
        <end position="840"/>
    </location>
</feature>
<dbReference type="InterPro" id="IPR001670">
    <property type="entry name" value="ADH_Fe/GldA"/>
</dbReference>
<dbReference type="CDD" id="cd07000">
    <property type="entry name" value="cupin_HGO_N"/>
    <property type="match status" value="1"/>
</dbReference>
<evidence type="ECO:0000256" key="5">
    <source>
        <dbReference type="ARBA" id="ARBA00023002"/>
    </source>
</evidence>
<dbReference type="eggNOG" id="COG1454">
    <property type="taxonomic scope" value="Bacteria"/>
</dbReference>
<dbReference type="GO" id="GO:0004411">
    <property type="term" value="F:homogentisate 1,2-dioxygenase activity"/>
    <property type="evidence" value="ECO:0007669"/>
    <property type="project" value="InterPro"/>
</dbReference>
<dbReference type="SUPFAM" id="SSF56796">
    <property type="entry name" value="Dehydroquinate synthase-like"/>
    <property type="match status" value="1"/>
</dbReference>
<feature type="binding site" evidence="8">
    <location>
        <position position="750"/>
    </location>
    <ligand>
        <name>Fe cation</name>
        <dbReference type="ChEBI" id="CHEBI:24875"/>
    </ligand>
</feature>
<dbReference type="HOGENOM" id="CLU_336104_0_0_7"/>
<dbReference type="Gene3D" id="2.60.120.10">
    <property type="entry name" value="Jelly Rolls"/>
    <property type="match status" value="1"/>
</dbReference>
<keyword evidence="3 8" id="KW-0479">Metal-binding</keyword>
<dbReference type="PANTHER" id="PTHR11056">
    <property type="entry name" value="HOMOGENTISATE 1,2-DIOXYGENASE"/>
    <property type="match status" value="1"/>
</dbReference>
<dbReference type="Pfam" id="PF20510">
    <property type="entry name" value="HgmA_N"/>
    <property type="match status" value="1"/>
</dbReference>
<dbReference type="EMBL" id="CP001804">
    <property type="protein sequence ID" value="ACY18301.1"/>
    <property type="molecule type" value="Genomic_DNA"/>
</dbReference>
<feature type="domain" description="Homogentisate 1,2-dioxygenase N-terminal" evidence="11">
    <location>
        <begin position="419"/>
        <end position="688"/>
    </location>
</feature>
<reference evidence="13 14" key="1">
    <citation type="journal article" date="2010" name="Stand. Genomic Sci.">
        <title>Complete genome sequence of Haliangium ochraceum type strain (SMP-2).</title>
        <authorList>
            <consortium name="US DOE Joint Genome Institute (JGI-PGF)"/>
            <person name="Ivanova N."/>
            <person name="Daum C."/>
            <person name="Lang E."/>
            <person name="Abt B."/>
            <person name="Kopitz M."/>
            <person name="Saunders E."/>
            <person name="Lapidus A."/>
            <person name="Lucas S."/>
            <person name="Glavina Del Rio T."/>
            <person name="Nolan M."/>
            <person name="Tice H."/>
            <person name="Copeland A."/>
            <person name="Cheng J.F."/>
            <person name="Chen F."/>
            <person name="Bruce D."/>
            <person name="Goodwin L."/>
            <person name="Pitluck S."/>
            <person name="Mavromatis K."/>
            <person name="Pati A."/>
            <person name="Mikhailova N."/>
            <person name="Chen A."/>
            <person name="Palaniappan K."/>
            <person name="Land M."/>
            <person name="Hauser L."/>
            <person name="Chang Y.J."/>
            <person name="Jeffries C.D."/>
            <person name="Detter J.C."/>
            <person name="Brettin T."/>
            <person name="Rohde M."/>
            <person name="Goker M."/>
            <person name="Bristow J."/>
            <person name="Markowitz V."/>
            <person name="Eisen J.A."/>
            <person name="Hugenholtz P."/>
            <person name="Kyrpides N.C."/>
            <person name="Klenk H.P."/>
        </authorList>
    </citation>
    <scope>NUCLEOTIDE SEQUENCE [LARGE SCALE GENOMIC DNA]</scope>
    <source>
        <strain evidence="14">DSM 14365 / CIP 107738 / JCM 11303 / AJ 13395 / SMP-2</strain>
    </source>
</reference>
<name>D0LIE5_HALO1</name>
<sequence length="848" mass="90451">MSYDFSTTRGTVRILFGVEATRRTGEALSECGARRVLIIASGSSEVAVRRIKAGLHGACVGVWDQVRAHVPAELVQAASERARECDADWVLAVGGGSAIGLAKAIALHMDVRVAAVPTTYAGSEMTDIYGITEASGEASDASEGAAPGKGGRKRTGRDERVRPRLVIYDPALSVGLPLPASQVSAFNAMAHAVEALYAARVDPLTQLAAEDAIRRFAAALPALAASPEDLETRAELLYAAHLAATCLAGASMGPHHKLCHVLGGSFGLPHAETHTALLPQVVHALRDTAAPGLERLARALGRTTPAGAALALFDLIVDLGAPTSLGALGLREADIDRAVDIALAAPYRDGPALQRDDLRILLTAALVGQRPPGGQASGAASGAQAIDDALRAGGVSASAMVEDGVSPPPPPPVAGNQLRYQYGFGAMLQSEAVEGALPRAQNSPRPAPYGLYAESVNGTPFTVRRADNRRTWMYRIRPSVVQSPFERVQQSRIIGRFDDCLVEPNLTRWNPLPLPRTQTDLIDGLYTLAGAGDPDLRRGLAIHVYAANADMDERAFSNADGDLLLVPERGALRLRTELGWLRVAPGEIAILPRGLKWSALLPDGVARGFALEVFGLGFRLPERGLIGANGLADERHFAAPVASFEDLPCPGYELLSKHGGALFRATSDRSPYDVVAWHGNHVPYKYDLGNFNAMGSISFDHPDPSLLTVLSCPLDERGQSLADFAVFPGRWDVAEHTYRPPYYHRNVAAEFNGIVRLSEPYGGFEQGTCFLTPSSTPHGISAAGHANALTGDDTPKRLSDDSLWIMFESALGLRTTPWAADALHRDEDYHELWRDLPRDFSPPDPGAK</sequence>
<dbReference type="GO" id="GO:0006570">
    <property type="term" value="P:tyrosine metabolic process"/>
    <property type="evidence" value="ECO:0007669"/>
    <property type="project" value="InterPro"/>
</dbReference>
<dbReference type="KEGG" id="hoh:Hoch_5825"/>
<dbReference type="InterPro" id="IPR056798">
    <property type="entry name" value="ADH_Fe_C"/>
</dbReference>
<dbReference type="CDD" id="cd08177">
    <property type="entry name" value="MAR"/>
    <property type="match status" value="1"/>
</dbReference>
<dbReference type="RefSeq" id="WP_012830893.1">
    <property type="nucleotide sequence ID" value="NC_013440.1"/>
</dbReference>
<proteinExistence type="inferred from homology"/>
<dbReference type="Pfam" id="PF04209">
    <property type="entry name" value="HgmA_C"/>
    <property type="match status" value="1"/>
</dbReference>
<evidence type="ECO:0000259" key="11">
    <source>
        <dbReference type="Pfam" id="PF20510"/>
    </source>
</evidence>
<feature type="binding site" evidence="8">
    <location>
        <position position="778"/>
    </location>
    <ligand>
        <name>homogentisate</name>
        <dbReference type="ChEBI" id="CHEBI:16169"/>
    </ligand>
</feature>
<dbReference type="GO" id="GO:0006559">
    <property type="term" value="P:L-phenylalanine catabolic process"/>
    <property type="evidence" value="ECO:0007669"/>
    <property type="project" value="InterPro"/>
</dbReference>
<dbReference type="InterPro" id="IPR005708">
    <property type="entry name" value="Homogentis_dOase"/>
</dbReference>
<keyword evidence="5" id="KW-0560">Oxidoreductase</keyword>
<dbReference type="Gene3D" id="1.20.1090.10">
    <property type="entry name" value="Dehydroquinate synthase-like - alpha domain"/>
    <property type="match status" value="1"/>
</dbReference>
<evidence type="ECO:0000256" key="7">
    <source>
        <dbReference type="PIRSR" id="PIRSR605708-1"/>
    </source>
</evidence>
<evidence type="ECO:0000256" key="2">
    <source>
        <dbReference type="ARBA" id="ARBA00007757"/>
    </source>
</evidence>
<feature type="binding site" evidence="8">
    <location>
        <position position="744"/>
    </location>
    <ligand>
        <name>Fe cation</name>
        <dbReference type="ChEBI" id="CHEBI:24875"/>
    </ligand>
</feature>
<evidence type="ECO:0000313" key="13">
    <source>
        <dbReference type="EMBL" id="ACY18301.1"/>
    </source>
</evidence>
<evidence type="ECO:0000256" key="4">
    <source>
        <dbReference type="ARBA" id="ARBA00022964"/>
    </source>
</evidence>
<feature type="domain" description="Fe-containing alcohol dehydrogenase-like C-terminal" evidence="12">
    <location>
        <begin position="184"/>
        <end position="363"/>
    </location>
</feature>
<dbReference type="SUPFAM" id="SSF51182">
    <property type="entry name" value="RmlC-like cupins"/>
    <property type="match status" value="1"/>
</dbReference>
<dbReference type="InterPro" id="IPR046452">
    <property type="entry name" value="HgmA_N"/>
</dbReference>
<gene>
    <name evidence="13" type="ordered locus">Hoch_5825</name>
</gene>
<dbReference type="InterPro" id="IPR046451">
    <property type="entry name" value="HgmA_C"/>
</dbReference>
<feature type="active site" description="Proton acceptor" evidence="7">
    <location>
        <position position="701"/>
    </location>
</feature>
<evidence type="ECO:0000259" key="10">
    <source>
        <dbReference type="Pfam" id="PF04209"/>
    </source>
</evidence>
<organism evidence="13 14">
    <name type="scientific">Haliangium ochraceum (strain DSM 14365 / JCM 11303 / SMP-2)</name>
    <dbReference type="NCBI Taxonomy" id="502025"/>
    <lineage>
        <taxon>Bacteria</taxon>
        <taxon>Pseudomonadati</taxon>
        <taxon>Myxococcota</taxon>
        <taxon>Polyangia</taxon>
        <taxon>Haliangiales</taxon>
        <taxon>Kofleriaceae</taxon>
        <taxon>Haliangium</taxon>
    </lineage>
</organism>
<evidence type="ECO:0000256" key="8">
    <source>
        <dbReference type="PIRSR" id="PIRSR605708-2"/>
    </source>
</evidence>
<dbReference type="Gene3D" id="3.40.50.1970">
    <property type="match status" value="1"/>
</dbReference>
<evidence type="ECO:0000259" key="12">
    <source>
        <dbReference type="Pfam" id="PF25137"/>
    </source>
</evidence>